<dbReference type="EMBL" id="ATBP01000053">
    <property type="protein sequence ID" value="ETR73531.1"/>
    <property type="molecule type" value="Genomic_DNA"/>
</dbReference>
<dbReference type="SUPFAM" id="SSF51206">
    <property type="entry name" value="cAMP-binding domain-like"/>
    <property type="match status" value="1"/>
</dbReference>
<organism evidence="2 3">
    <name type="scientific">Candidatus Magnetoglobus multicellularis str. Araruama</name>
    <dbReference type="NCBI Taxonomy" id="890399"/>
    <lineage>
        <taxon>Bacteria</taxon>
        <taxon>Pseudomonadati</taxon>
        <taxon>Thermodesulfobacteriota</taxon>
        <taxon>Desulfobacteria</taxon>
        <taxon>Desulfobacterales</taxon>
        <taxon>Desulfobacteraceae</taxon>
        <taxon>Candidatus Magnetoglobus</taxon>
    </lineage>
</organism>
<evidence type="ECO:0000313" key="2">
    <source>
        <dbReference type="EMBL" id="ETR73531.1"/>
    </source>
</evidence>
<accession>A0A1V1PF67</accession>
<dbReference type="InterPro" id="IPR000595">
    <property type="entry name" value="cNMP-bd_dom"/>
</dbReference>
<proteinExistence type="predicted"/>
<feature type="domain" description="Cyclic nucleotide-binding" evidence="1">
    <location>
        <begin position="1"/>
        <end position="63"/>
    </location>
</feature>
<dbReference type="PROSITE" id="PS50042">
    <property type="entry name" value="CNMP_BINDING_3"/>
    <property type="match status" value="1"/>
</dbReference>
<dbReference type="InterPro" id="IPR018490">
    <property type="entry name" value="cNMP-bd_dom_sf"/>
</dbReference>
<sequence>MLACLQPGEIFGEMSILSGEVRNANAIANDNVTLVVIEKDILTSTMNETLPMVQSLAISLIKRLNNSNQKINEKPSNNTLLTVCTILHLMVENLVAKQGAAIGNLPQKRLRYYDLCSTIKDIVPLSEVDIDHVLDHLVRHGYIKVFSVKN</sequence>
<dbReference type="CDD" id="cd00038">
    <property type="entry name" value="CAP_ED"/>
    <property type="match status" value="1"/>
</dbReference>
<comment type="caution">
    <text evidence="2">The sequence shown here is derived from an EMBL/GenBank/DDBJ whole genome shotgun (WGS) entry which is preliminary data.</text>
</comment>
<dbReference type="Pfam" id="PF00027">
    <property type="entry name" value="cNMP_binding"/>
    <property type="match status" value="1"/>
</dbReference>
<dbReference type="AlphaFoldDB" id="A0A1V1PF67"/>
<gene>
    <name evidence="2" type="ORF">OMM_06870</name>
</gene>
<name>A0A1V1PF67_9BACT</name>
<dbReference type="InterPro" id="IPR014710">
    <property type="entry name" value="RmlC-like_jellyroll"/>
</dbReference>
<dbReference type="Gene3D" id="2.60.120.10">
    <property type="entry name" value="Jelly Rolls"/>
    <property type="match status" value="1"/>
</dbReference>
<evidence type="ECO:0000313" key="3">
    <source>
        <dbReference type="Proteomes" id="UP000189670"/>
    </source>
</evidence>
<reference evidence="3" key="1">
    <citation type="submission" date="2012-11" db="EMBL/GenBank/DDBJ databases">
        <authorList>
            <person name="Lucero-Rivera Y.E."/>
            <person name="Tovar-Ramirez D."/>
        </authorList>
    </citation>
    <scope>NUCLEOTIDE SEQUENCE [LARGE SCALE GENOMIC DNA]</scope>
    <source>
        <strain evidence="3">Araruama</strain>
    </source>
</reference>
<dbReference type="Proteomes" id="UP000189670">
    <property type="component" value="Unassembled WGS sequence"/>
</dbReference>
<evidence type="ECO:0000259" key="1">
    <source>
        <dbReference type="PROSITE" id="PS50042"/>
    </source>
</evidence>
<protein>
    <submittedName>
        <fullName evidence="2">cAMP-binding protein regulatory protein</fullName>
    </submittedName>
</protein>